<protein>
    <submittedName>
        <fullName evidence="2">Uncharacterized protein</fullName>
    </submittedName>
</protein>
<dbReference type="EMBL" id="JABWRJ010000041">
    <property type="protein sequence ID" value="MBC3448602.1"/>
    <property type="molecule type" value="Genomic_DNA"/>
</dbReference>
<organism evidence="2">
    <name type="scientific">Pseudomonas peradeniyensis</name>
    <dbReference type="NCBI Taxonomy" id="2745488"/>
    <lineage>
        <taxon>Bacteria</taxon>
        <taxon>Pseudomonadati</taxon>
        <taxon>Pseudomonadota</taxon>
        <taxon>Gammaproteobacteria</taxon>
        <taxon>Pseudomonadales</taxon>
        <taxon>Pseudomonadaceae</taxon>
        <taxon>Pseudomonas</taxon>
    </lineage>
</organism>
<reference evidence="2" key="2">
    <citation type="submission" date="2020-07" db="EMBL/GenBank/DDBJ databases">
        <authorList>
            <person name="Lood C."/>
            <person name="Girard L."/>
        </authorList>
    </citation>
    <scope>NUCLEOTIDE SEQUENCE</scope>
    <source>
        <strain evidence="2">BW13M1</strain>
    </source>
</reference>
<comment type="caution">
    <text evidence="2">The sequence shown here is derived from an EMBL/GenBank/DDBJ whole genome shotgun (WGS) entry which is preliminary data.</text>
</comment>
<gene>
    <name evidence="2" type="ORF">HU751_22745</name>
</gene>
<evidence type="ECO:0000313" key="2">
    <source>
        <dbReference type="EMBL" id="MBC3448602.1"/>
    </source>
</evidence>
<accession>A0A923GDN5</accession>
<dbReference type="RefSeq" id="WP_186734892.1">
    <property type="nucleotide sequence ID" value="NZ_JABWRJ020000001.1"/>
</dbReference>
<proteinExistence type="predicted"/>
<feature type="region of interest" description="Disordered" evidence="1">
    <location>
        <begin position="1"/>
        <end position="25"/>
    </location>
</feature>
<sequence length="56" mass="6396">MRIELRTPLVRKPTPANTAKKREMTSEELSKAMAERAEKILKGEPVEPVGWSLEVY</sequence>
<dbReference type="AlphaFoldDB" id="A0A923GDN5"/>
<evidence type="ECO:0000256" key="1">
    <source>
        <dbReference type="SAM" id="MobiDB-lite"/>
    </source>
</evidence>
<reference evidence="2" key="1">
    <citation type="journal article" date="2020" name="Microorganisms">
        <title>Reliable Identification of Environmental Pseudomonas Isolates Using the rpoD Gene.</title>
        <authorList>
            <consortium name="The Broad Institute Genome Sequencing Platform"/>
            <person name="Girard L."/>
            <person name="Lood C."/>
            <person name="Rokni-Zadeh H."/>
            <person name="van Noort V."/>
            <person name="Lavigne R."/>
            <person name="De Mot R."/>
        </authorList>
    </citation>
    <scope>NUCLEOTIDE SEQUENCE</scope>
    <source>
        <strain evidence="2">BW13M1</strain>
    </source>
</reference>
<name>A0A923GDN5_9PSED</name>